<protein>
    <submittedName>
        <fullName evidence="1">Uncharacterized protein</fullName>
    </submittedName>
</protein>
<accession>A0A1Q2D6E6</accession>
<dbReference type="EMBL" id="CP019609">
    <property type="protein sequence ID" value="AQP53825.1"/>
    <property type="molecule type" value="Genomic_DNA"/>
</dbReference>
<organism evidence="1 2">
    <name type="scientific">Vagococcus penaei</name>
    <dbReference type="NCBI Taxonomy" id="633807"/>
    <lineage>
        <taxon>Bacteria</taxon>
        <taxon>Bacillati</taxon>
        <taxon>Bacillota</taxon>
        <taxon>Bacilli</taxon>
        <taxon>Lactobacillales</taxon>
        <taxon>Enterococcaceae</taxon>
        <taxon>Vagococcus</taxon>
    </lineage>
</organism>
<dbReference type="OrthoDB" id="2973887at2"/>
<name>A0A1Q2D6E6_9ENTE</name>
<dbReference type="KEGG" id="vpi:BW732_05955"/>
<dbReference type="AlphaFoldDB" id="A0A1Q2D6E6"/>
<gene>
    <name evidence="1" type="ORF">BW732_05955</name>
</gene>
<sequence length="337" mass="40598">MPSNRYNLEDFWDGEKFYRVPKALFKNPIYNDMSNEAKLYYAIFRDRFELSLKNKWVDKDGNIYFYFSIETMKKLFNRSHTYVIKIKKELKKFNLIEEVRQGLKEPNRIYLLKVNEVPENLDNALIPFHGIPQNGILDSHKMESNDTEYSDTEKIIKDTIKDTQNGLEDSFQESFLSFYDRQFLTEKTIQLLLNFGDTMITKKFLDIIFQSKKKVENYQNKENRSDTGVEYRIYGDIWSEQIENQVKKFLFKMKEYQTRDKPIEKLEGYWFKTMQNFWEAVLLMEKRYGVTYLIEQQRQDLLELDTELMEYYKGLIMSGDKNAREALFKAVYGELEE</sequence>
<proteinExistence type="predicted"/>
<evidence type="ECO:0000313" key="2">
    <source>
        <dbReference type="Proteomes" id="UP000188246"/>
    </source>
</evidence>
<dbReference type="Proteomes" id="UP000188246">
    <property type="component" value="Chromosome"/>
</dbReference>
<dbReference type="InterPro" id="IPR010724">
    <property type="entry name" value="RepA_N"/>
</dbReference>
<reference evidence="1 2" key="1">
    <citation type="journal article" date="2010" name="Int. J. Syst. Evol. Microbiol.">
        <title>Vagococcus penaei sp. nov., isolated from spoilage microbiota of cooked shrimp (Penaeus vannamei).</title>
        <authorList>
            <person name="Jaffres E."/>
            <person name="Prevost H."/>
            <person name="Rossero A."/>
            <person name="Joffraud J.J."/>
            <person name="Dousset X."/>
        </authorList>
    </citation>
    <scope>NUCLEOTIDE SEQUENCE [LARGE SCALE GENOMIC DNA]</scope>
    <source>
        <strain evidence="1 2">CD276</strain>
    </source>
</reference>
<evidence type="ECO:0000313" key="1">
    <source>
        <dbReference type="EMBL" id="AQP53825.1"/>
    </source>
</evidence>
<dbReference type="STRING" id="633807.BW732_05955"/>
<dbReference type="RefSeq" id="WP_077275902.1">
    <property type="nucleotide sequence ID" value="NZ_CP019609.1"/>
</dbReference>
<dbReference type="Pfam" id="PF06970">
    <property type="entry name" value="RepA_N"/>
    <property type="match status" value="1"/>
</dbReference>
<keyword evidence="2" id="KW-1185">Reference proteome</keyword>